<dbReference type="EMBL" id="CAUYUJ010014226">
    <property type="protein sequence ID" value="CAK0838458.1"/>
    <property type="molecule type" value="Genomic_DNA"/>
</dbReference>
<gene>
    <name evidence="1" type="ORF">PCOR1329_LOCUS34404</name>
</gene>
<name>A0ABN9T1N1_9DINO</name>
<proteinExistence type="predicted"/>
<comment type="caution">
    <text evidence="1">The sequence shown here is derived from an EMBL/GenBank/DDBJ whole genome shotgun (WGS) entry which is preliminary data.</text>
</comment>
<feature type="non-terminal residue" evidence="1">
    <location>
        <position position="1"/>
    </location>
</feature>
<keyword evidence="2" id="KW-1185">Reference proteome</keyword>
<protein>
    <submittedName>
        <fullName evidence="1">Uncharacterized protein</fullName>
    </submittedName>
</protein>
<evidence type="ECO:0000313" key="1">
    <source>
        <dbReference type="EMBL" id="CAK0838458.1"/>
    </source>
</evidence>
<sequence>DGIVLEMFVHAGEAVTRRLTGMLNDMLDGSNIPDSQSLGRRVDIVQRRLLRRMVGWISHSDDTWEDRGRRMELRLNAALNSYILHNWSHEIRDRKVHLIGQEHVWPALAHHAAEWLPLVCSDLNQ</sequence>
<accession>A0ABN9T1N1</accession>
<reference evidence="1" key="1">
    <citation type="submission" date="2023-10" db="EMBL/GenBank/DDBJ databases">
        <authorList>
            <person name="Chen Y."/>
            <person name="Shah S."/>
            <person name="Dougan E. K."/>
            <person name="Thang M."/>
            <person name="Chan C."/>
        </authorList>
    </citation>
    <scope>NUCLEOTIDE SEQUENCE [LARGE SCALE GENOMIC DNA]</scope>
</reference>
<dbReference type="Proteomes" id="UP001189429">
    <property type="component" value="Unassembled WGS sequence"/>
</dbReference>
<feature type="non-terminal residue" evidence="1">
    <location>
        <position position="125"/>
    </location>
</feature>
<evidence type="ECO:0000313" key="2">
    <source>
        <dbReference type="Proteomes" id="UP001189429"/>
    </source>
</evidence>
<organism evidence="1 2">
    <name type="scientific">Prorocentrum cordatum</name>
    <dbReference type="NCBI Taxonomy" id="2364126"/>
    <lineage>
        <taxon>Eukaryota</taxon>
        <taxon>Sar</taxon>
        <taxon>Alveolata</taxon>
        <taxon>Dinophyceae</taxon>
        <taxon>Prorocentrales</taxon>
        <taxon>Prorocentraceae</taxon>
        <taxon>Prorocentrum</taxon>
    </lineage>
</organism>